<evidence type="ECO:0000313" key="4">
    <source>
        <dbReference type="WBParaSite" id="HPBE_0001633301-mRNA-1"/>
    </source>
</evidence>
<evidence type="ECO:0000313" key="2">
    <source>
        <dbReference type="EMBL" id="VDP05600.1"/>
    </source>
</evidence>
<reference evidence="2 3" key="1">
    <citation type="submission" date="2018-11" db="EMBL/GenBank/DDBJ databases">
        <authorList>
            <consortium name="Pathogen Informatics"/>
        </authorList>
    </citation>
    <scope>NUCLEOTIDE SEQUENCE [LARGE SCALE GENOMIC DNA]</scope>
</reference>
<evidence type="ECO:0000313" key="3">
    <source>
        <dbReference type="Proteomes" id="UP000050761"/>
    </source>
</evidence>
<protein>
    <submittedName>
        <fullName evidence="4">AcidPPc domain-containing protein</fullName>
    </submittedName>
</protein>
<feature type="transmembrane region" description="Helical" evidence="1">
    <location>
        <begin position="147"/>
        <end position="170"/>
    </location>
</feature>
<organism evidence="3 4">
    <name type="scientific">Heligmosomoides polygyrus</name>
    <name type="common">Parasitic roundworm</name>
    <dbReference type="NCBI Taxonomy" id="6339"/>
    <lineage>
        <taxon>Eukaryota</taxon>
        <taxon>Metazoa</taxon>
        <taxon>Ecdysozoa</taxon>
        <taxon>Nematoda</taxon>
        <taxon>Chromadorea</taxon>
        <taxon>Rhabditida</taxon>
        <taxon>Rhabditina</taxon>
        <taxon>Rhabditomorpha</taxon>
        <taxon>Strongyloidea</taxon>
        <taxon>Heligmosomidae</taxon>
        <taxon>Heligmosomoides</taxon>
    </lineage>
</organism>
<accession>A0A3P8ANB4</accession>
<feature type="transmembrane region" description="Helical" evidence="1">
    <location>
        <begin position="12"/>
        <end position="31"/>
    </location>
</feature>
<dbReference type="AlphaFoldDB" id="A0A183G4A4"/>
<dbReference type="EMBL" id="UZAH01029359">
    <property type="protein sequence ID" value="VDP05600.1"/>
    <property type="molecule type" value="Genomic_DNA"/>
</dbReference>
<gene>
    <name evidence="2" type="ORF">HPBE_LOCUS16332</name>
</gene>
<feature type="transmembrane region" description="Helical" evidence="1">
    <location>
        <begin position="66"/>
        <end position="85"/>
    </location>
</feature>
<dbReference type="OrthoDB" id="5818482at2759"/>
<accession>A0A183G4A4</accession>
<feature type="transmembrane region" description="Helical" evidence="1">
    <location>
        <begin position="182"/>
        <end position="200"/>
    </location>
</feature>
<dbReference type="WBParaSite" id="HPBE_0001633301-mRNA-1">
    <property type="protein sequence ID" value="HPBE_0001633301-mRNA-1"/>
    <property type="gene ID" value="HPBE_0001633301"/>
</dbReference>
<keyword evidence="1" id="KW-1133">Transmembrane helix</keyword>
<reference evidence="4" key="2">
    <citation type="submission" date="2019-09" db="UniProtKB">
        <authorList>
            <consortium name="WormBaseParasite"/>
        </authorList>
    </citation>
    <scope>IDENTIFICATION</scope>
</reference>
<evidence type="ECO:0000256" key="1">
    <source>
        <dbReference type="SAM" id="Phobius"/>
    </source>
</evidence>
<keyword evidence="1" id="KW-0472">Membrane</keyword>
<proteinExistence type="predicted"/>
<name>A0A183G4A4_HELPZ</name>
<feature type="transmembrane region" description="Helical" evidence="1">
    <location>
        <begin position="212"/>
        <end position="237"/>
    </location>
</feature>
<sequence>MGQSGPQWSLYPLLAIIALCEFSCGVVHLIFCLPLYFLCLPLLNGVLGLLASFHAIFLRYPNRCDFYMQFTCTFICFWFFFLSLMETYCVGDFDNTKNEAANEGVCHGLKYRTMGTTESCMDFLGSLQMSFLTKIGWEAKDRESVRFFVTASLSILSGVHLCCTTVLTVYSAIEIKIRLYSYHYQLVVGVLVTFTGVVSWRTRCHGSISRAMNVTGAALALLMFAATVFGIFCWFHRSSIPHSITRHCHWLPKSEEYCMRVIHFSHPYVDWLPAETEREIAVLQVVVYIFLFAFSSLQFVFSMKSAFTTKLTELYY</sequence>
<feature type="transmembrane region" description="Helical" evidence="1">
    <location>
        <begin position="38"/>
        <end position="60"/>
    </location>
</feature>
<dbReference type="Proteomes" id="UP000050761">
    <property type="component" value="Unassembled WGS sequence"/>
</dbReference>
<keyword evidence="1" id="KW-0812">Transmembrane</keyword>
<keyword evidence="3" id="KW-1185">Reference proteome</keyword>
<feature type="transmembrane region" description="Helical" evidence="1">
    <location>
        <begin position="280"/>
        <end position="301"/>
    </location>
</feature>